<dbReference type="EMBL" id="JAYRBN010000059">
    <property type="protein sequence ID" value="KAL2741158.1"/>
    <property type="molecule type" value="Genomic_DNA"/>
</dbReference>
<evidence type="ECO:0000313" key="2">
    <source>
        <dbReference type="Proteomes" id="UP001607303"/>
    </source>
</evidence>
<name>A0ABD2C7X4_VESMC</name>
<dbReference type="Proteomes" id="UP001607303">
    <property type="component" value="Unassembled WGS sequence"/>
</dbReference>
<comment type="caution">
    <text evidence="1">The sequence shown here is derived from an EMBL/GenBank/DDBJ whole genome shotgun (WGS) entry which is preliminary data.</text>
</comment>
<proteinExistence type="predicted"/>
<organism evidence="1 2">
    <name type="scientific">Vespula maculifrons</name>
    <name type="common">Eastern yellow jacket</name>
    <name type="synonym">Wasp</name>
    <dbReference type="NCBI Taxonomy" id="7453"/>
    <lineage>
        <taxon>Eukaryota</taxon>
        <taxon>Metazoa</taxon>
        <taxon>Ecdysozoa</taxon>
        <taxon>Arthropoda</taxon>
        <taxon>Hexapoda</taxon>
        <taxon>Insecta</taxon>
        <taxon>Pterygota</taxon>
        <taxon>Neoptera</taxon>
        <taxon>Endopterygota</taxon>
        <taxon>Hymenoptera</taxon>
        <taxon>Apocrita</taxon>
        <taxon>Aculeata</taxon>
        <taxon>Vespoidea</taxon>
        <taxon>Vespidae</taxon>
        <taxon>Vespinae</taxon>
        <taxon>Vespula</taxon>
    </lineage>
</organism>
<protein>
    <submittedName>
        <fullName evidence="1">Uncharacterized protein</fullName>
    </submittedName>
</protein>
<gene>
    <name evidence="1" type="ORF">V1477_010219</name>
</gene>
<dbReference type="AlphaFoldDB" id="A0ABD2C7X4"/>
<keyword evidence="2" id="KW-1185">Reference proteome</keyword>
<evidence type="ECO:0000313" key="1">
    <source>
        <dbReference type="EMBL" id="KAL2741158.1"/>
    </source>
</evidence>
<sequence length="263" mass="29838">MRVHVIYALRQDAHLAHGEMSTIKCQTSEPIRFSPTTTATLPSFLDPLPLSFVLLGIFGTFNELRDTDARVTSFSHRMLHPQHLQILGLCGADTIRYYTILGRVRGTDVGEHLNQQYMALNPQRIRIPLPKTWKSLLRTKESIPVDPMTMKGLQVNFDDTAILVENIQDLRADLKTISRVRKEYNLSINIEPLKNHAKNLCGKNQGEGEIVNNIHSFVTSQIDVISQMPPLYLEKLKKYRALVYQSSAGERLHIVPTIKDNIG</sequence>
<reference evidence="1 2" key="1">
    <citation type="journal article" date="2024" name="Ann. Entomol. Soc. Am.">
        <title>Genomic analyses of the southern and eastern yellowjacket wasps (Hymenoptera: Vespidae) reveal evolutionary signatures of social life.</title>
        <authorList>
            <person name="Catto M.A."/>
            <person name="Caine P.B."/>
            <person name="Orr S.E."/>
            <person name="Hunt B.G."/>
            <person name="Goodisman M.A.D."/>
        </authorList>
    </citation>
    <scope>NUCLEOTIDE SEQUENCE [LARGE SCALE GENOMIC DNA]</scope>
    <source>
        <strain evidence="1">232</strain>
        <tissue evidence="1">Head and thorax</tissue>
    </source>
</reference>
<accession>A0ABD2C7X4</accession>